<proteinExistence type="predicted"/>
<feature type="non-terminal residue" evidence="3">
    <location>
        <position position="100"/>
    </location>
</feature>
<dbReference type="Proteomes" id="UP000626109">
    <property type="component" value="Unassembled WGS sequence"/>
</dbReference>
<dbReference type="PROSITE" id="PS51375">
    <property type="entry name" value="PPR"/>
    <property type="match status" value="1"/>
</dbReference>
<dbReference type="Gene3D" id="1.25.40.10">
    <property type="entry name" value="Tetratricopeptide repeat domain"/>
    <property type="match status" value="1"/>
</dbReference>
<evidence type="ECO:0000256" key="1">
    <source>
        <dbReference type="PROSITE-ProRule" id="PRU00708"/>
    </source>
</evidence>
<feature type="compositionally biased region" description="Low complexity" evidence="2">
    <location>
        <begin position="13"/>
        <end position="30"/>
    </location>
</feature>
<evidence type="ECO:0000313" key="4">
    <source>
        <dbReference type="Proteomes" id="UP000626109"/>
    </source>
</evidence>
<dbReference type="NCBIfam" id="TIGR00756">
    <property type="entry name" value="PPR"/>
    <property type="match status" value="1"/>
</dbReference>
<dbReference type="InterPro" id="IPR002885">
    <property type="entry name" value="PPR_rpt"/>
</dbReference>
<sequence length="100" mass="10461">MWQHAPTVPAPMHVAPSSSVLSGSSHAALHPARHKATSGAGLFASSTEEALQAVKSLKARGHVASLKDHTAALNALSRHGLWREAADLLREMRSAALEPG</sequence>
<protein>
    <submittedName>
        <fullName evidence="3">Uncharacterized protein</fullName>
    </submittedName>
</protein>
<organism evidence="3 4">
    <name type="scientific">Polarella glacialis</name>
    <name type="common">Dinoflagellate</name>
    <dbReference type="NCBI Taxonomy" id="89957"/>
    <lineage>
        <taxon>Eukaryota</taxon>
        <taxon>Sar</taxon>
        <taxon>Alveolata</taxon>
        <taxon>Dinophyceae</taxon>
        <taxon>Suessiales</taxon>
        <taxon>Suessiaceae</taxon>
        <taxon>Polarella</taxon>
    </lineage>
</organism>
<dbReference type="EMBL" id="CAJNNW010001532">
    <property type="protein sequence ID" value="CAE8639422.1"/>
    <property type="molecule type" value="Genomic_DNA"/>
</dbReference>
<evidence type="ECO:0000313" key="3">
    <source>
        <dbReference type="EMBL" id="CAE8639422.1"/>
    </source>
</evidence>
<gene>
    <name evidence="3" type="ORF">PGLA2088_LOCUS1960</name>
</gene>
<feature type="repeat" description="PPR" evidence="1">
    <location>
        <begin position="65"/>
        <end position="99"/>
    </location>
</feature>
<dbReference type="AlphaFoldDB" id="A0A813HPP9"/>
<accession>A0A813HPP9</accession>
<reference evidence="3" key="1">
    <citation type="submission" date="2021-02" db="EMBL/GenBank/DDBJ databases">
        <authorList>
            <person name="Dougan E. K."/>
            <person name="Rhodes N."/>
            <person name="Thang M."/>
            <person name="Chan C."/>
        </authorList>
    </citation>
    <scope>NUCLEOTIDE SEQUENCE</scope>
</reference>
<dbReference type="InterPro" id="IPR011990">
    <property type="entry name" value="TPR-like_helical_dom_sf"/>
</dbReference>
<feature type="region of interest" description="Disordered" evidence="2">
    <location>
        <begin position="1"/>
        <end position="40"/>
    </location>
</feature>
<name>A0A813HPP9_POLGL</name>
<evidence type="ECO:0000256" key="2">
    <source>
        <dbReference type="SAM" id="MobiDB-lite"/>
    </source>
</evidence>
<comment type="caution">
    <text evidence="3">The sequence shown here is derived from an EMBL/GenBank/DDBJ whole genome shotgun (WGS) entry which is preliminary data.</text>
</comment>